<dbReference type="FunCoup" id="A0A6P6YG53">
    <property type="interactions" value="109"/>
</dbReference>
<dbReference type="Pfam" id="PF23762">
    <property type="entry name" value="SHCBP_N"/>
    <property type="match status" value="1"/>
</dbReference>
<dbReference type="Proteomes" id="UP000515146">
    <property type="component" value="Unplaced"/>
</dbReference>
<sequence>MSSILIDSGCDTDSLEEEKQKYEIYKFKFLRADLEKIYEEILQEISIDSVFDAFSNYITENIEPIGWTAIWIPSSNEFYHHTRFLVKVTNVFESMEASVLIMKRISNQINNNDDDDDADLSMNNDIVQLGERKVPLIELFVISEDDEEKFFYKTAYIIEIYRFFYLNLWRPWDDVDDRYHDEIFLTNRFIPRLNFVFDVKNNVIDKKIICRYEKIISEAQSIKESMNKLKSISEKQEKGEINQEDNYFNEIDPLEYWRLTIKLEKYQRAMRFIENPELRNLYDEFVAEEFDETDDERVLHLVSNSDFESLSKAIKKLSSFLTEEKTKLKVKLHDTFQKALNRSKSGDSIYLCAGNHVQELSWIEKNLEIYGIEPDVKICSSHDCGDLFIFVNVPGKLKISNVTIKAIHQLDQLIFLKSGHLILEDCIIDLNRSVMKKEPIRKLNDAQQLTLTNTIIIDQ</sequence>
<dbReference type="InterPro" id="IPR011050">
    <property type="entry name" value="Pectin_lyase_fold/virulence"/>
</dbReference>
<dbReference type="InterPro" id="IPR057508">
    <property type="entry name" value="SHCBP-like_N"/>
</dbReference>
<dbReference type="RefSeq" id="XP_027203784.1">
    <property type="nucleotide sequence ID" value="XM_027347983.1"/>
</dbReference>
<dbReference type="InParanoid" id="A0A6P6YG53"/>
<dbReference type="GO" id="GO:0007112">
    <property type="term" value="P:male meiosis cytokinesis"/>
    <property type="evidence" value="ECO:0007669"/>
    <property type="project" value="TreeGrafter"/>
</dbReference>
<dbReference type="CTD" id="35298"/>
<dbReference type="KEGG" id="dpte:113797577"/>
<keyword evidence="1" id="KW-1185">Reference proteome</keyword>
<accession>A0A6P6YG53</accession>
<dbReference type="PANTHER" id="PTHR14695:SF4">
    <property type="entry name" value="PROTEIN NESSUN DORMA"/>
    <property type="match status" value="1"/>
</dbReference>
<dbReference type="OrthoDB" id="5978115at2759"/>
<protein>
    <submittedName>
        <fullName evidence="2">SHC SH2 domain-binding protein 1-like</fullName>
    </submittedName>
</protein>
<proteinExistence type="predicted"/>
<reference evidence="2" key="1">
    <citation type="submission" date="2025-08" db="UniProtKB">
        <authorList>
            <consortium name="RefSeq"/>
        </authorList>
    </citation>
    <scope>IDENTIFICATION</scope>
    <source>
        <strain evidence="2">Airmid</strain>
    </source>
</reference>
<dbReference type="OMA" id="INLWCDM"/>
<organism evidence="1 2">
    <name type="scientific">Dermatophagoides pteronyssinus</name>
    <name type="common">European house dust mite</name>
    <dbReference type="NCBI Taxonomy" id="6956"/>
    <lineage>
        <taxon>Eukaryota</taxon>
        <taxon>Metazoa</taxon>
        <taxon>Ecdysozoa</taxon>
        <taxon>Arthropoda</taxon>
        <taxon>Chelicerata</taxon>
        <taxon>Arachnida</taxon>
        <taxon>Acari</taxon>
        <taxon>Acariformes</taxon>
        <taxon>Sarcoptiformes</taxon>
        <taxon>Astigmata</taxon>
        <taxon>Psoroptidia</taxon>
        <taxon>Analgoidea</taxon>
        <taxon>Pyroglyphidae</taxon>
        <taxon>Dermatophagoidinae</taxon>
        <taxon>Dermatophagoides</taxon>
    </lineage>
</organism>
<dbReference type="InterPro" id="IPR045140">
    <property type="entry name" value="SHCBP1-like"/>
</dbReference>
<name>A0A6P6YG53_DERPT</name>
<dbReference type="SUPFAM" id="SSF51126">
    <property type="entry name" value="Pectin lyase-like"/>
    <property type="match status" value="1"/>
</dbReference>
<evidence type="ECO:0000313" key="1">
    <source>
        <dbReference type="Proteomes" id="UP000515146"/>
    </source>
</evidence>
<dbReference type="GO" id="GO:0007283">
    <property type="term" value="P:spermatogenesis"/>
    <property type="evidence" value="ECO:0007669"/>
    <property type="project" value="TreeGrafter"/>
</dbReference>
<evidence type="ECO:0000313" key="2">
    <source>
        <dbReference type="RefSeq" id="XP_027203784.1"/>
    </source>
</evidence>
<gene>
    <name evidence="2" type="primary">LOC113797577</name>
</gene>
<dbReference type="PANTHER" id="PTHR14695">
    <property type="entry name" value="SHC SH2-DOMAIN BINDING PROTEIN 1-RELATED"/>
    <property type="match status" value="1"/>
</dbReference>
<dbReference type="AlphaFoldDB" id="A0A6P6YG53"/>